<evidence type="ECO:0000313" key="1">
    <source>
        <dbReference type="EMBL" id="KAF9614315.1"/>
    </source>
</evidence>
<name>A0A835I8E0_9MAGN</name>
<reference evidence="1 2" key="1">
    <citation type="submission" date="2020-10" db="EMBL/GenBank/DDBJ databases">
        <title>The Coptis chinensis genome and diversification of protoberbering-type alkaloids.</title>
        <authorList>
            <person name="Wang B."/>
            <person name="Shu S."/>
            <person name="Song C."/>
            <person name="Liu Y."/>
        </authorList>
    </citation>
    <scope>NUCLEOTIDE SEQUENCE [LARGE SCALE GENOMIC DNA]</scope>
    <source>
        <strain evidence="1">HL-2020</strain>
        <tissue evidence="1">Leaf</tissue>
    </source>
</reference>
<comment type="caution">
    <text evidence="1">The sequence shown here is derived from an EMBL/GenBank/DDBJ whole genome shotgun (WGS) entry which is preliminary data.</text>
</comment>
<organism evidence="1 2">
    <name type="scientific">Coptis chinensis</name>
    <dbReference type="NCBI Taxonomy" id="261450"/>
    <lineage>
        <taxon>Eukaryota</taxon>
        <taxon>Viridiplantae</taxon>
        <taxon>Streptophyta</taxon>
        <taxon>Embryophyta</taxon>
        <taxon>Tracheophyta</taxon>
        <taxon>Spermatophyta</taxon>
        <taxon>Magnoliopsida</taxon>
        <taxon>Ranunculales</taxon>
        <taxon>Ranunculaceae</taxon>
        <taxon>Coptidoideae</taxon>
        <taxon>Coptis</taxon>
    </lineage>
</organism>
<sequence>MSVDHPSPVHSQYVVIVSEGNGNKDTCLLAWPDMRFAFKSKHYTVEKQIVTDEIQSNVARKEEKEEVRRDAIPLAKIPGLLGCVLQIVDDWRDIALPTSLKELLG</sequence>
<gene>
    <name evidence="1" type="ORF">IFM89_018068</name>
</gene>
<accession>A0A835I8E0</accession>
<dbReference type="EMBL" id="JADFTS010000003">
    <property type="protein sequence ID" value="KAF9614315.1"/>
    <property type="molecule type" value="Genomic_DNA"/>
</dbReference>
<proteinExistence type="predicted"/>
<protein>
    <submittedName>
        <fullName evidence="1">Uncharacterized protein</fullName>
    </submittedName>
</protein>
<evidence type="ECO:0000313" key="2">
    <source>
        <dbReference type="Proteomes" id="UP000631114"/>
    </source>
</evidence>
<dbReference type="Proteomes" id="UP000631114">
    <property type="component" value="Unassembled WGS sequence"/>
</dbReference>
<keyword evidence="2" id="KW-1185">Reference proteome</keyword>
<dbReference type="AlphaFoldDB" id="A0A835I8E0"/>